<evidence type="ECO:0000256" key="4">
    <source>
        <dbReference type="ARBA" id="ARBA00022840"/>
    </source>
</evidence>
<feature type="transmembrane region" description="Helical" evidence="7">
    <location>
        <begin position="170"/>
        <end position="191"/>
    </location>
</feature>
<dbReference type="InterPro" id="IPR003593">
    <property type="entry name" value="AAA+_ATPase"/>
</dbReference>
<keyword evidence="3" id="KW-0547">Nucleotide-binding</keyword>
<keyword evidence="6 7" id="KW-0472">Membrane</keyword>
<dbReference type="InterPro" id="IPR003439">
    <property type="entry name" value="ABC_transporter-like_ATP-bd"/>
</dbReference>
<dbReference type="SMART" id="SM00382">
    <property type="entry name" value="AAA"/>
    <property type="match status" value="1"/>
</dbReference>
<dbReference type="PROSITE" id="PS50929">
    <property type="entry name" value="ABC_TM1F"/>
    <property type="match status" value="1"/>
</dbReference>
<dbReference type="AlphaFoldDB" id="A0A0E3SZS0"/>
<dbReference type="PROSITE" id="PS00211">
    <property type="entry name" value="ABC_TRANSPORTER_1"/>
    <property type="match status" value="1"/>
</dbReference>
<name>A0A0E3SZS0_9STRE</name>
<comment type="subcellular location">
    <subcellularLocation>
        <location evidence="1">Cell membrane</location>
        <topology evidence="1">Multi-pass membrane protein</topology>
    </subcellularLocation>
</comment>
<evidence type="ECO:0000256" key="5">
    <source>
        <dbReference type="ARBA" id="ARBA00022989"/>
    </source>
</evidence>
<feature type="domain" description="ABC transmembrane type-1" evidence="9">
    <location>
        <begin position="37"/>
        <end position="317"/>
    </location>
</feature>
<dbReference type="SUPFAM" id="SSF52540">
    <property type="entry name" value="P-loop containing nucleoside triphosphate hydrolases"/>
    <property type="match status" value="1"/>
</dbReference>
<evidence type="ECO:0000256" key="2">
    <source>
        <dbReference type="ARBA" id="ARBA00022692"/>
    </source>
</evidence>
<feature type="transmembrane region" description="Helical" evidence="7">
    <location>
        <begin position="256"/>
        <end position="279"/>
    </location>
</feature>
<feature type="domain" description="ABC transporter" evidence="8">
    <location>
        <begin position="352"/>
        <end position="592"/>
    </location>
</feature>
<evidence type="ECO:0000256" key="3">
    <source>
        <dbReference type="ARBA" id="ARBA00022741"/>
    </source>
</evidence>
<evidence type="ECO:0000259" key="8">
    <source>
        <dbReference type="PROSITE" id="PS50893"/>
    </source>
</evidence>
<evidence type="ECO:0000256" key="1">
    <source>
        <dbReference type="ARBA" id="ARBA00004651"/>
    </source>
</evidence>
<feature type="transmembrane region" description="Helical" evidence="7">
    <location>
        <begin position="33"/>
        <end position="55"/>
    </location>
</feature>
<dbReference type="InterPro" id="IPR039421">
    <property type="entry name" value="Type_1_exporter"/>
</dbReference>
<dbReference type="GO" id="GO:0016887">
    <property type="term" value="F:ATP hydrolysis activity"/>
    <property type="evidence" value="ECO:0007669"/>
    <property type="project" value="InterPro"/>
</dbReference>
<evidence type="ECO:0000256" key="7">
    <source>
        <dbReference type="SAM" id="Phobius"/>
    </source>
</evidence>
<dbReference type="GO" id="GO:0140359">
    <property type="term" value="F:ABC-type transporter activity"/>
    <property type="evidence" value="ECO:0007669"/>
    <property type="project" value="InterPro"/>
</dbReference>
<dbReference type="CDD" id="cd03228">
    <property type="entry name" value="ABCC_MRP_Like"/>
    <property type="match status" value="1"/>
</dbReference>
<dbReference type="GO" id="GO:0034040">
    <property type="term" value="F:ATPase-coupled lipid transmembrane transporter activity"/>
    <property type="evidence" value="ECO:0007669"/>
    <property type="project" value="TreeGrafter"/>
</dbReference>
<dbReference type="SUPFAM" id="SSF90123">
    <property type="entry name" value="ABC transporter transmembrane region"/>
    <property type="match status" value="1"/>
</dbReference>
<evidence type="ECO:0000313" key="10">
    <source>
        <dbReference type="EMBL" id="AKB95121.1"/>
    </source>
</evidence>
<dbReference type="PANTHER" id="PTHR24221">
    <property type="entry name" value="ATP-BINDING CASSETTE SUB-FAMILY B"/>
    <property type="match status" value="1"/>
</dbReference>
<gene>
    <name evidence="10" type="primary">nshT</name>
</gene>
<dbReference type="Gene3D" id="1.20.1560.10">
    <property type="entry name" value="ABC transporter type 1, transmembrane domain"/>
    <property type="match status" value="1"/>
</dbReference>
<organism evidence="10">
    <name type="scientific">Streptococcus hyointestinalis</name>
    <dbReference type="NCBI Taxonomy" id="1337"/>
    <lineage>
        <taxon>Bacteria</taxon>
        <taxon>Bacillati</taxon>
        <taxon>Bacillota</taxon>
        <taxon>Bacilli</taxon>
        <taxon>Lactobacillales</taxon>
        <taxon>Streptococcaceae</taxon>
        <taxon>Streptococcus</taxon>
    </lineage>
</organism>
<dbReference type="InterPro" id="IPR017871">
    <property type="entry name" value="ABC_transporter-like_CS"/>
</dbReference>
<sequence length="600" mass="69448">MDEVKEFTTKQFFKTLFTLPNTLKLIFKLEKHYALYLIILNILTAFIPLASLFIYQDLINSVLGASQHLISIIAIYFITQVVTTILNQIESYISGKFEMRLSYNINMRLMQTTSSLELSDYEQSDMYNIIEKVTQESTYKPFQLFNAILGVLSSFISLLTSLIFIGTWSIGVSLLLFIIPILSLILFLRVGQLEFLIQWRRANEERKTWYIIHLLTHDFSFKEIKLNNISGYFLEKYGKLKQQFIKQDLSISRKKVYFNILLDFILNIVNIGAIFAMIMSVRAGKLLVGNLVSLIQATSKINTYSQAMIQNIYIIYNTSLFMEQLFDFLKRDEVKDEESIDLNNQYEEIETINTANLSYIYPNTDNFTLKNVNVTFNKGELTAIVGKNGSGKSTLVKLISGLYKPTQGEIYYNDQSNGSLPIDFYQENISVLFQDFVKYELTVRENIGLSNLAYLRNDDRIIQILDNLSLDFLKIKGKYELDMQLGNWFQEGRQLSGGQWQKIALARTFFKKASLYILDEPSSALDPVTEKEIFDYFVKLSRENISIFVSHSLDAARKADKIIVMKDGMVEDVGKHESLLKRSSYYQELYYSEKYEDIDG</sequence>
<reference evidence="10" key="1">
    <citation type="journal article" date="2015" name="Appl. Environ. Microbiol.">
        <title>Nisin H is a new nisin variant produced by the gut-derived strain Streptococcus hyointestinalis DPC6484.</title>
        <authorList>
            <person name="O'Connor P.M."/>
            <person name="O'Shea E.F."/>
            <person name="Guinane C.M."/>
            <person name="O'Sullivan O."/>
            <person name="Cotter P.D."/>
            <person name="Ross R.P."/>
            <person name="Hill C."/>
        </authorList>
    </citation>
    <scope>NUCLEOTIDE SEQUENCE</scope>
    <source>
        <strain evidence="10">DPC6484</strain>
    </source>
</reference>
<feature type="transmembrane region" description="Helical" evidence="7">
    <location>
        <begin position="67"/>
        <end position="86"/>
    </location>
</feature>
<dbReference type="PROSITE" id="PS50893">
    <property type="entry name" value="ABC_TRANSPORTER_2"/>
    <property type="match status" value="1"/>
</dbReference>
<evidence type="ECO:0000256" key="6">
    <source>
        <dbReference type="ARBA" id="ARBA00023136"/>
    </source>
</evidence>
<dbReference type="InterPro" id="IPR011527">
    <property type="entry name" value="ABC1_TM_dom"/>
</dbReference>
<keyword evidence="4" id="KW-0067">ATP-binding</keyword>
<feature type="transmembrane region" description="Helical" evidence="7">
    <location>
        <begin position="144"/>
        <end position="164"/>
    </location>
</feature>
<dbReference type="Gene3D" id="3.40.50.300">
    <property type="entry name" value="P-loop containing nucleotide triphosphate hydrolases"/>
    <property type="match status" value="1"/>
</dbReference>
<evidence type="ECO:0000259" key="9">
    <source>
        <dbReference type="PROSITE" id="PS50929"/>
    </source>
</evidence>
<protein>
    <submittedName>
        <fullName evidence="10">Transporter</fullName>
    </submittedName>
</protein>
<keyword evidence="2 7" id="KW-0812">Transmembrane</keyword>
<dbReference type="GO" id="GO:0005886">
    <property type="term" value="C:plasma membrane"/>
    <property type="evidence" value="ECO:0007669"/>
    <property type="project" value="UniProtKB-SubCell"/>
</dbReference>
<dbReference type="PANTHER" id="PTHR24221:SF646">
    <property type="entry name" value="HAEMOLYSIN SECRETION ATP-BINDING PROTEIN"/>
    <property type="match status" value="1"/>
</dbReference>
<dbReference type="Pfam" id="PF00005">
    <property type="entry name" value="ABC_tran"/>
    <property type="match status" value="1"/>
</dbReference>
<accession>A0A0E3SZS0</accession>
<keyword evidence="5 7" id="KW-1133">Transmembrane helix</keyword>
<dbReference type="EMBL" id="KP793707">
    <property type="protein sequence ID" value="AKB95121.1"/>
    <property type="molecule type" value="Genomic_DNA"/>
</dbReference>
<dbReference type="InterPro" id="IPR027417">
    <property type="entry name" value="P-loop_NTPase"/>
</dbReference>
<proteinExistence type="predicted"/>
<dbReference type="GO" id="GO:0005524">
    <property type="term" value="F:ATP binding"/>
    <property type="evidence" value="ECO:0007669"/>
    <property type="project" value="UniProtKB-KW"/>
</dbReference>
<dbReference type="InterPro" id="IPR036640">
    <property type="entry name" value="ABC1_TM_sf"/>
</dbReference>